<evidence type="ECO:0000313" key="2">
    <source>
        <dbReference type="Proteomes" id="UP000028681"/>
    </source>
</evidence>
<dbReference type="AlphaFoldDB" id="A0A076LKL3"/>
<accession>A0A076LKL3</accession>
<proteinExistence type="predicted"/>
<gene>
    <name evidence="1" type="ORF">ETEE_2568</name>
</gene>
<dbReference type="HOGENOM" id="CLU_3288777_0_0_6"/>
<dbReference type="KEGG" id="ete:ETEE_2568"/>
<reference evidence="1 2" key="1">
    <citation type="journal article" date="2012" name="PLoS ONE">
        <title>Edwardsiella comparative phylogenomics reveal the new intra/inter-species taxonomic relationships, virulence evolution and niche adaptation mechanisms.</title>
        <authorList>
            <person name="Yang M."/>
            <person name="Lv Y."/>
            <person name="Xiao J."/>
            <person name="Wu H."/>
            <person name="Zheng H."/>
            <person name="Liu Q."/>
            <person name="Zhang Y."/>
            <person name="Wang Q."/>
        </authorList>
    </citation>
    <scope>NUCLEOTIDE SEQUENCE [LARGE SCALE GENOMIC DNA]</scope>
    <source>
        <strain evidence="2">080813</strain>
    </source>
</reference>
<protein>
    <submittedName>
        <fullName evidence="1">Uncharacterized protein</fullName>
    </submittedName>
</protein>
<sequence>MAGIVYRSDSLGLVWCEVRVRDLYSWNENYVFAKWCGDLD</sequence>
<evidence type="ECO:0000313" key="1">
    <source>
        <dbReference type="EMBL" id="AIJ09005.1"/>
    </source>
</evidence>
<name>A0A076LKL3_9GAMM</name>
<dbReference type="Proteomes" id="UP000028681">
    <property type="component" value="Chromosome"/>
</dbReference>
<dbReference type="EMBL" id="CP006664">
    <property type="protein sequence ID" value="AIJ09005.1"/>
    <property type="molecule type" value="Genomic_DNA"/>
</dbReference>
<organism evidence="1 2">
    <name type="scientific">Edwardsiella anguillarum ET080813</name>
    <dbReference type="NCBI Taxonomy" id="667120"/>
    <lineage>
        <taxon>Bacteria</taxon>
        <taxon>Pseudomonadati</taxon>
        <taxon>Pseudomonadota</taxon>
        <taxon>Gammaproteobacteria</taxon>
        <taxon>Enterobacterales</taxon>
        <taxon>Hafniaceae</taxon>
        <taxon>Edwardsiella</taxon>
    </lineage>
</organism>